<name>A0AA38NN78_9AGAR</name>
<gene>
    <name evidence="2" type="ORF">GGU10DRAFT_417048</name>
</gene>
<proteinExistence type="predicted"/>
<evidence type="ECO:0000256" key="1">
    <source>
        <dbReference type="SAM" id="SignalP"/>
    </source>
</evidence>
<organism evidence="2 3">
    <name type="scientific">Lentinula aff. detonsa</name>
    <dbReference type="NCBI Taxonomy" id="2804958"/>
    <lineage>
        <taxon>Eukaryota</taxon>
        <taxon>Fungi</taxon>
        <taxon>Dikarya</taxon>
        <taxon>Basidiomycota</taxon>
        <taxon>Agaricomycotina</taxon>
        <taxon>Agaricomycetes</taxon>
        <taxon>Agaricomycetidae</taxon>
        <taxon>Agaricales</taxon>
        <taxon>Marasmiineae</taxon>
        <taxon>Omphalotaceae</taxon>
        <taxon>Lentinula</taxon>
    </lineage>
</organism>
<dbReference type="EMBL" id="MU793785">
    <property type="protein sequence ID" value="KAJ3780335.1"/>
    <property type="molecule type" value="Genomic_DNA"/>
</dbReference>
<reference evidence="2" key="1">
    <citation type="submission" date="2022-08" db="EMBL/GenBank/DDBJ databases">
        <authorList>
            <consortium name="DOE Joint Genome Institute"/>
            <person name="Min B."/>
            <person name="Riley R."/>
            <person name="Sierra-Patev S."/>
            <person name="Naranjo-Ortiz M."/>
            <person name="Looney B."/>
            <person name="Konkel Z."/>
            <person name="Slot J.C."/>
            <person name="Sakamoto Y."/>
            <person name="Steenwyk J.L."/>
            <person name="Rokas A."/>
            <person name="Carro J."/>
            <person name="Camarero S."/>
            <person name="Ferreira P."/>
            <person name="Molpeceres G."/>
            <person name="Ruiz-Duenas F.J."/>
            <person name="Serrano A."/>
            <person name="Henrissat B."/>
            <person name="Drula E."/>
            <person name="Hughes K.W."/>
            <person name="Mata J.L."/>
            <person name="Ishikawa N.K."/>
            <person name="Vargas-Isla R."/>
            <person name="Ushijima S."/>
            <person name="Smith C.A."/>
            <person name="Ahrendt S."/>
            <person name="Andreopoulos W."/>
            <person name="He G."/>
            <person name="Labutti K."/>
            <person name="Lipzen A."/>
            <person name="Ng V."/>
            <person name="Sandor L."/>
            <person name="Barry K."/>
            <person name="Martinez A.T."/>
            <person name="Xiao Y."/>
            <person name="Gibbons J.G."/>
            <person name="Terashima K."/>
            <person name="Hibbett D.S."/>
            <person name="Grigoriev I.V."/>
        </authorList>
    </citation>
    <scope>NUCLEOTIDE SEQUENCE</scope>
    <source>
        <strain evidence="2">TFB10291</strain>
    </source>
</reference>
<keyword evidence="3" id="KW-1185">Reference proteome</keyword>
<accession>A0AA38NN78</accession>
<feature type="chain" id="PRO_5041420738" evidence="1">
    <location>
        <begin position="23"/>
        <end position="205"/>
    </location>
</feature>
<evidence type="ECO:0000313" key="3">
    <source>
        <dbReference type="Proteomes" id="UP001163798"/>
    </source>
</evidence>
<comment type="caution">
    <text evidence="2">The sequence shown here is derived from an EMBL/GenBank/DDBJ whole genome shotgun (WGS) entry which is preliminary data.</text>
</comment>
<evidence type="ECO:0000313" key="2">
    <source>
        <dbReference type="EMBL" id="KAJ3780335.1"/>
    </source>
</evidence>
<keyword evidence="1" id="KW-0732">Signal</keyword>
<dbReference type="AlphaFoldDB" id="A0AA38NN78"/>
<feature type="signal peptide" evidence="1">
    <location>
        <begin position="1"/>
        <end position="22"/>
    </location>
</feature>
<protein>
    <submittedName>
        <fullName evidence="2">Uncharacterized protein</fullName>
    </submittedName>
</protein>
<dbReference type="Proteomes" id="UP001163798">
    <property type="component" value="Unassembled WGS sequence"/>
</dbReference>
<sequence>MHLQLGLWIIALILGLMHPILGIPTGQGQGQVMRIKQDPNSPGKISSADKRYIKEVTFRFKPDDSPEVTRSALSLDLDEPAVRAAKMMAEFVLRSAWKQMRIEPLIRWGTNEAYGVKLPEIVISRHGSLAAGWTPAKELDFSLVRMKSVEGWETFSKTEFGYVKPVPKEEGLFQMCVAGSAKTVKMDSETLKELRQLVPFEWPEE</sequence>